<gene>
    <name evidence="1" type="ORF">TPAR_00552</name>
</gene>
<dbReference type="Proteomes" id="UP000237481">
    <property type="component" value="Unassembled WGS sequence"/>
</dbReference>
<protein>
    <submittedName>
        <fullName evidence="1">Uncharacterized protein</fullName>
    </submittedName>
</protein>
<keyword evidence="2" id="KW-1185">Reference proteome</keyword>
<dbReference type="PANTHER" id="PTHR46082:SF6">
    <property type="entry name" value="AAA+ ATPASE DOMAIN-CONTAINING PROTEIN-RELATED"/>
    <property type="match status" value="1"/>
</dbReference>
<dbReference type="STRING" id="94208.A0A2S4LA06"/>
<dbReference type="OrthoDB" id="674604at2759"/>
<evidence type="ECO:0000313" key="1">
    <source>
        <dbReference type="EMBL" id="POR39249.1"/>
    </source>
</evidence>
<comment type="caution">
    <text evidence="1">The sequence shown here is derived from an EMBL/GenBank/DDBJ whole genome shotgun (WGS) entry which is preliminary data.</text>
</comment>
<name>A0A2S4LA06_9HYPO</name>
<dbReference type="AlphaFoldDB" id="A0A2S4LA06"/>
<sequence length="130" mass="15078">MWIDKPEPGSQQSSTRLIDYIPRNKNGRVIFTTRDRKVGVKLAHQNVIEVRQMAEDTATRMLRNLLIHKELVDSRPAAYINENGITLADYLTLVDCQEHENIELLTEEFEDDARYSDMKNPVATTWLISF</sequence>
<proteinExistence type="predicted"/>
<dbReference type="EMBL" id="PKSG01000055">
    <property type="protein sequence ID" value="POR39249.1"/>
    <property type="molecule type" value="Genomic_DNA"/>
</dbReference>
<organism evidence="1 2">
    <name type="scientific">Tolypocladium paradoxum</name>
    <dbReference type="NCBI Taxonomy" id="94208"/>
    <lineage>
        <taxon>Eukaryota</taxon>
        <taxon>Fungi</taxon>
        <taxon>Dikarya</taxon>
        <taxon>Ascomycota</taxon>
        <taxon>Pezizomycotina</taxon>
        <taxon>Sordariomycetes</taxon>
        <taxon>Hypocreomycetidae</taxon>
        <taxon>Hypocreales</taxon>
        <taxon>Ophiocordycipitaceae</taxon>
        <taxon>Tolypocladium</taxon>
    </lineage>
</organism>
<reference evidence="1 2" key="1">
    <citation type="submission" date="2018-01" db="EMBL/GenBank/DDBJ databases">
        <title>Harnessing the power of phylogenomics to disentangle the directionality and signatures of interkingdom host jumping in the parasitic fungal genus Tolypocladium.</title>
        <authorList>
            <person name="Quandt C.A."/>
            <person name="Patterson W."/>
            <person name="Spatafora J.W."/>
        </authorList>
    </citation>
    <scope>NUCLEOTIDE SEQUENCE [LARGE SCALE GENOMIC DNA]</scope>
    <source>
        <strain evidence="1 2">NRBC 100945</strain>
    </source>
</reference>
<dbReference type="PANTHER" id="PTHR46082">
    <property type="entry name" value="ATP/GTP-BINDING PROTEIN-RELATED"/>
    <property type="match status" value="1"/>
</dbReference>
<evidence type="ECO:0000313" key="2">
    <source>
        <dbReference type="Proteomes" id="UP000237481"/>
    </source>
</evidence>
<accession>A0A2S4LA06</accession>
<dbReference type="InterPro" id="IPR053137">
    <property type="entry name" value="NLR-like"/>
</dbReference>